<feature type="region of interest" description="Disordered" evidence="1">
    <location>
        <begin position="154"/>
        <end position="175"/>
    </location>
</feature>
<sequence>MAIVVDRTVAENGYFITAIIIAVISAIIGLVKIVGGLVKGAKRLWLWYEDSRAPQPPLGVVAAVPSLVFTVSSIKSAVDRLGDTNDRLGGTIDHFPTILSKAVTELDINAAKDANIIADAIKELGNTTTTNSKTIEVAINALAVEIRGLAPRISSSYTPSPATRPRSCSAPLSPPPPLFPSPRLLPLPLLPPPCLPALLSLTSNPLYSSKASITTPRARKK</sequence>
<keyword evidence="2" id="KW-0472">Membrane</keyword>
<accession>A0A8E2E3Q0</accession>
<keyword evidence="4" id="KW-1185">Reference proteome</keyword>
<feature type="transmembrane region" description="Helical" evidence="2">
    <location>
        <begin position="12"/>
        <end position="38"/>
    </location>
</feature>
<keyword evidence="2" id="KW-1133">Transmembrane helix</keyword>
<evidence type="ECO:0000256" key="2">
    <source>
        <dbReference type="SAM" id="Phobius"/>
    </source>
</evidence>
<proteinExistence type="predicted"/>
<dbReference type="EMBL" id="KV745173">
    <property type="protein sequence ID" value="OCK76861.1"/>
    <property type="molecule type" value="Genomic_DNA"/>
</dbReference>
<evidence type="ECO:0000313" key="3">
    <source>
        <dbReference type="EMBL" id="OCK76861.1"/>
    </source>
</evidence>
<gene>
    <name evidence="3" type="ORF">K432DRAFT_462181</name>
</gene>
<keyword evidence="2" id="KW-0812">Transmembrane</keyword>
<reference evidence="3 4" key="1">
    <citation type="journal article" date="2016" name="Nat. Commun.">
        <title>Ectomycorrhizal ecology is imprinted in the genome of the dominant symbiotic fungus Cenococcum geophilum.</title>
        <authorList>
            <consortium name="DOE Joint Genome Institute"/>
            <person name="Peter M."/>
            <person name="Kohler A."/>
            <person name="Ohm R.A."/>
            <person name="Kuo A."/>
            <person name="Krutzmann J."/>
            <person name="Morin E."/>
            <person name="Arend M."/>
            <person name="Barry K.W."/>
            <person name="Binder M."/>
            <person name="Choi C."/>
            <person name="Clum A."/>
            <person name="Copeland A."/>
            <person name="Grisel N."/>
            <person name="Haridas S."/>
            <person name="Kipfer T."/>
            <person name="LaButti K."/>
            <person name="Lindquist E."/>
            <person name="Lipzen A."/>
            <person name="Maire R."/>
            <person name="Meier B."/>
            <person name="Mihaltcheva S."/>
            <person name="Molinier V."/>
            <person name="Murat C."/>
            <person name="Poggeler S."/>
            <person name="Quandt C.A."/>
            <person name="Sperisen C."/>
            <person name="Tritt A."/>
            <person name="Tisserant E."/>
            <person name="Crous P.W."/>
            <person name="Henrissat B."/>
            <person name="Nehls U."/>
            <person name="Egli S."/>
            <person name="Spatafora J.W."/>
            <person name="Grigoriev I.V."/>
            <person name="Martin F.M."/>
        </authorList>
    </citation>
    <scope>NUCLEOTIDE SEQUENCE [LARGE SCALE GENOMIC DNA]</scope>
    <source>
        <strain evidence="3 4">CBS 459.81</strain>
    </source>
</reference>
<dbReference type="AlphaFoldDB" id="A0A8E2E3Q0"/>
<protein>
    <submittedName>
        <fullName evidence="3">Uncharacterized protein</fullName>
    </submittedName>
</protein>
<name>A0A8E2E3Q0_9PEZI</name>
<dbReference type="Proteomes" id="UP000250266">
    <property type="component" value="Unassembled WGS sequence"/>
</dbReference>
<evidence type="ECO:0000256" key="1">
    <source>
        <dbReference type="SAM" id="MobiDB-lite"/>
    </source>
</evidence>
<evidence type="ECO:0000313" key="4">
    <source>
        <dbReference type="Proteomes" id="UP000250266"/>
    </source>
</evidence>
<organism evidence="3 4">
    <name type="scientific">Lepidopterella palustris CBS 459.81</name>
    <dbReference type="NCBI Taxonomy" id="1314670"/>
    <lineage>
        <taxon>Eukaryota</taxon>
        <taxon>Fungi</taxon>
        <taxon>Dikarya</taxon>
        <taxon>Ascomycota</taxon>
        <taxon>Pezizomycotina</taxon>
        <taxon>Dothideomycetes</taxon>
        <taxon>Pleosporomycetidae</taxon>
        <taxon>Mytilinidiales</taxon>
        <taxon>Argynnaceae</taxon>
        <taxon>Lepidopterella</taxon>
    </lineage>
</organism>